<gene>
    <name evidence="4" type="ORF">CLV88_1168</name>
</gene>
<evidence type="ECO:0000256" key="2">
    <source>
        <dbReference type="ARBA" id="ARBA00007637"/>
    </source>
</evidence>
<dbReference type="Gene3D" id="3.40.50.720">
    <property type="entry name" value="NAD(P)-binding Rossmann-like Domain"/>
    <property type="match status" value="1"/>
</dbReference>
<accession>A0A2P8F766</accession>
<comment type="caution">
    <text evidence="4">The sequence shown here is derived from an EMBL/GenBank/DDBJ whole genome shotgun (WGS) entry which is preliminary data.</text>
</comment>
<protein>
    <submittedName>
        <fullName evidence="4">UDP-glucose 4-epimerase</fullName>
    </submittedName>
</protein>
<dbReference type="Pfam" id="PF01370">
    <property type="entry name" value="Epimerase"/>
    <property type="match status" value="1"/>
</dbReference>
<proteinExistence type="inferred from homology"/>
<evidence type="ECO:0000256" key="1">
    <source>
        <dbReference type="ARBA" id="ARBA00005125"/>
    </source>
</evidence>
<feature type="domain" description="NAD-dependent epimerase/dehydratase" evidence="3">
    <location>
        <begin position="5"/>
        <end position="239"/>
    </location>
</feature>
<sequence>MIQLVLIGGLGFIGRNILNVVASDKSFSELQPVVIDNLSNSAPRHEAVPVPACYRGFETPDALEFLEHWQSDSDTPRVHIFLAGETRVAESLDRPMDFVDANITQPSQFVLKAVQPGDHFILISTAGALFDGATEIQNTLNYSPKNFYGATKAAEEMVLEKLVRMRGGSFSIVRMTNVYGKFSDNKKSAIHAFMRACLSGDEVVINGDGLQRRDFVYAGDVARAIALHAYQVARKQCFEKVNTIGSGKSVSLMDIVSGIEQVSSSTLYYNKVPAPDLLKTEPREVVVNPNDARRLLDGDFTPLNEGLRSTLDYYSATPQGK</sequence>
<dbReference type="PANTHER" id="PTHR43000">
    <property type="entry name" value="DTDP-D-GLUCOSE 4,6-DEHYDRATASE-RELATED"/>
    <property type="match status" value="1"/>
</dbReference>
<dbReference type="Gene3D" id="3.90.25.10">
    <property type="entry name" value="UDP-galactose 4-epimerase, domain 1"/>
    <property type="match status" value="1"/>
</dbReference>
<dbReference type="EMBL" id="PYGJ01000016">
    <property type="protein sequence ID" value="PSL17561.1"/>
    <property type="molecule type" value="Genomic_DNA"/>
</dbReference>
<organism evidence="4 5">
    <name type="scientific">Shimia abyssi</name>
    <dbReference type="NCBI Taxonomy" id="1662395"/>
    <lineage>
        <taxon>Bacteria</taxon>
        <taxon>Pseudomonadati</taxon>
        <taxon>Pseudomonadota</taxon>
        <taxon>Alphaproteobacteria</taxon>
        <taxon>Rhodobacterales</taxon>
        <taxon>Roseobacteraceae</taxon>
    </lineage>
</organism>
<comment type="similarity">
    <text evidence="2">Belongs to the NAD(P)-dependent epimerase/dehydratase family.</text>
</comment>
<evidence type="ECO:0000259" key="3">
    <source>
        <dbReference type="Pfam" id="PF01370"/>
    </source>
</evidence>
<dbReference type="Proteomes" id="UP000240418">
    <property type="component" value="Unassembled WGS sequence"/>
</dbReference>
<keyword evidence="5" id="KW-1185">Reference proteome</keyword>
<evidence type="ECO:0000313" key="4">
    <source>
        <dbReference type="EMBL" id="PSL17561.1"/>
    </source>
</evidence>
<name>A0A2P8F766_9RHOB</name>
<dbReference type="InterPro" id="IPR001509">
    <property type="entry name" value="Epimerase_deHydtase"/>
</dbReference>
<reference evidence="4 5" key="1">
    <citation type="submission" date="2018-03" db="EMBL/GenBank/DDBJ databases">
        <title>Genomic Encyclopedia of Archaeal and Bacterial Type Strains, Phase II (KMG-II): from individual species to whole genera.</title>
        <authorList>
            <person name="Goeker M."/>
        </authorList>
    </citation>
    <scope>NUCLEOTIDE SEQUENCE [LARGE SCALE GENOMIC DNA]</scope>
    <source>
        <strain evidence="4 5">DSM 100673</strain>
    </source>
</reference>
<comment type="pathway">
    <text evidence="1">Bacterial outer membrane biogenesis; LPS O-antigen biosynthesis.</text>
</comment>
<dbReference type="SUPFAM" id="SSF51735">
    <property type="entry name" value="NAD(P)-binding Rossmann-fold domains"/>
    <property type="match status" value="1"/>
</dbReference>
<dbReference type="AlphaFoldDB" id="A0A2P8F766"/>
<dbReference type="RefSeq" id="WP_165798937.1">
    <property type="nucleotide sequence ID" value="NZ_PYGJ01000016.1"/>
</dbReference>
<evidence type="ECO:0000313" key="5">
    <source>
        <dbReference type="Proteomes" id="UP000240418"/>
    </source>
</evidence>
<dbReference type="InterPro" id="IPR036291">
    <property type="entry name" value="NAD(P)-bd_dom_sf"/>
</dbReference>